<gene>
    <name evidence="1" type="ORF">PDJAM_G00167010</name>
</gene>
<sequence>MTQRVTHARVPVSSPIKKKKIRHRQKRNFSSNTFDIVHWKQTVSEVKMMYYSILASFCLLGMASCQSINTLTACLTKEQNLVMMCKFTPAPLNVNAACTYEVENKVVATTNISINVDPTFKSRGKAEISSNTCKLSLTGFSDDQPKTYTCIIKQEKSASKEITVDKSKIYIYIY</sequence>
<evidence type="ECO:0000313" key="2">
    <source>
        <dbReference type="Proteomes" id="UP000830395"/>
    </source>
</evidence>
<protein>
    <submittedName>
        <fullName evidence="1">Uncharacterized protein</fullName>
    </submittedName>
</protein>
<evidence type="ECO:0000313" key="1">
    <source>
        <dbReference type="EMBL" id="MCJ8748643.1"/>
    </source>
</evidence>
<dbReference type="Proteomes" id="UP000830395">
    <property type="component" value="Chromosome 27"/>
</dbReference>
<accession>A0ACC5ZMA1</accession>
<reference evidence="1" key="1">
    <citation type="submission" date="2020-02" db="EMBL/GenBank/DDBJ databases">
        <title>Genome sequencing of the panga catfish, Pangasius djambal.</title>
        <authorList>
            <person name="Wen M."/>
            <person name="Zahm M."/>
            <person name="Roques C."/>
            <person name="Cabau C."/>
            <person name="Klopp C."/>
            <person name="Donnadieu C."/>
            <person name="Jouanno E."/>
            <person name="Avarre J.-C."/>
            <person name="Campet M."/>
            <person name="Ha T."/>
            <person name="Dugue R."/>
            <person name="Lampietro C."/>
            <person name="Louis A."/>
            <person name="Herpin A."/>
            <person name="Echchiki A."/>
            <person name="Berthelot C."/>
            <person name="Parey E."/>
            <person name="Roest-Crollius H."/>
            <person name="Braasch I."/>
            <person name="Postlethwait J.H."/>
            <person name="Bobe J."/>
            <person name="Montfort J."/>
            <person name="Bouchez O."/>
            <person name="Begum T."/>
            <person name="Schartl M."/>
            <person name="Gustiano R."/>
            <person name="Guiguen Y."/>
        </authorList>
    </citation>
    <scope>NUCLEOTIDE SEQUENCE</scope>
    <source>
        <strain evidence="1">Pdj_M5554</strain>
    </source>
</reference>
<dbReference type="EMBL" id="CM041001">
    <property type="protein sequence ID" value="MCJ8748643.1"/>
    <property type="molecule type" value="Genomic_DNA"/>
</dbReference>
<organism evidence="1 2">
    <name type="scientific">Pangasius djambal</name>
    <dbReference type="NCBI Taxonomy" id="1691987"/>
    <lineage>
        <taxon>Eukaryota</taxon>
        <taxon>Metazoa</taxon>
        <taxon>Chordata</taxon>
        <taxon>Craniata</taxon>
        <taxon>Vertebrata</taxon>
        <taxon>Euteleostomi</taxon>
        <taxon>Actinopterygii</taxon>
        <taxon>Neopterygii</taxon>
        <taxon>Teleostei</taxon>
        <taxon>Ostariophysi</taxon>
        <taxon>Siluriformes</taxon>
        <taxon>Pangasiidae</taxon>
        <taxon>Pangasius</taxon>
    </lineage>
</organism>
<keyword evidence="2" id="KW-1185">Reference proteome</keyword>
<name>A0ACC5ZMA1_9TELE</name>
<comment type="caution">
    <text evidence="1">The sequence shown here is derived from an EMBL/GenBank/DDBJ whole genome shotgun (WGS) entry which is preliminary data.</text>
</comment>
<proteinExistence type="predicted"/>